<dbReference type="PANTHER" id="PTHR30399">
    <property type="entry name" value="UNCHARACTERIZED PROTEIN YGJP"/>
    <property type="match status" value="1"/>
</dbReference>
<evidence type="ECO:0000313" key="3">
    <source>
        <dbReference type="Proteomes" id="UP000824241"/>
    </source>
</evidence>
<dbReference type="AlphaFoldDB" id="A0A9D1J4Z1"/>
<accession>A0A9D1J4Z1</accession>
<dbReference type="InterPro" id="IPR002725">
    <property type="entry name" value="YgjP-like_metallopeptidase"/>
</dbReference>
<name>A0A9D1J4Z1_9FIRM</name>
<feature type="domain" description="YgjP-like metallopeptidase" evidence="1">
    <location>
        <begin position="24"/>
        <end position="221"/>
    </location>
</feature>
<protein>
    <submittedName>
        <fullName evidence="2">M48 family metallopeptidase</fullName>
    </submittedName>
</protein>
<proteinExistence type="predicted"/>
<sequence length="237" mass="26930">MAERKKKPPVPFRWAVRRHPRRKRPQIVVTPEGEVLVKIPQRYSDRYAETLVRENLAWIAGALRRAEARREKEPGVAAFACGEGDLLPLLGEFHPIRQEGPAGYREGVFCLPGGSVEERRAEAVRVYKELAARLLRPLLESYAPMLGVSPAGLKIGRAAGSWGSCKRDGTITFSWRLICQPEAFIRYVVVHELCHLKHFDHSPAFWAEVERVIPDWKARRHDPLVGEIGRRLVLCGF</sequence>
<dbReference type="InterPro" id="IPR053136">
    <property type="entry name" value="UTP_pyrophosphatase-like"/>
</dbReference>
<dbReference type="Proteomes" id="UP000824241">
    <property type="component" value="Unassembled WGS sequence"/>
</dbReference>
<dbReference type="PANTHER" id="PTHR30399:SF1">
    <property type="entry name" value="UTP PYROPHOSPHATASE"/>
    <property type="match status" value="1"/>
</dbReference>
<reference evidence="2" key="1">
    <citation type="submission" date="2020-10" db="EMBL/GenBank/DDBJ databases">
        <authorList>
            <person name="Gilroy R."/>
        </authorList>
    </citation>
    <scope>NUCLEOTIDE SEQUENCE</scope>
    <source>
        <strain evidence="2">CHK189-12415</strain>
    </source>
</reference>
<dbReference type="EMBL" id="DVHA01000211">
    <property type="protein sequence ID" value="HIR61236.1"/>
    <property type="molecule type" value="Genomic_DNA"/>
</dbReference>
<reference evidence="2" key="2">
    <citation type="journal article" date="2021" name="PeerJ">
        <title>Extensive microbial diversity within the chicken gut microbiome revealed by metagenomics and culture.</title>
        <authorList>
            <person name="Gilroy R."/>
            <person name="Ravi A."/>
            <person name="Getino M."/>
            <person name="Pursley I."/>
            <person name="Horton D.L."/>
            <person name="Alikhan N.F."/>
            <person name="Baker D."/>
            <person name="Gharbi K."/>
            <person name="Hall N."/>
            <person name="Watson M."/>
            <person name="Adriaenssens E.M."/>
            <person name="Foster-Nyarko E."/>
            <person name="Jarju S."/>
            <person name="Secka A."/>
            <person name="Antonio M."/>
            <person name="Oren A."/>
            <person name="Chaudhuri R.R."/>
            <person name="La Ragione R."/>
            <person name="Hildebrand F."/>
            <person name="Pallen M.J."/>
        </authorList>
    </citation>
    <scope>NUCLEOTIDE SEQUENCE</scope>
    <source>
        <strain evidence="2">CHK189-12415</strain>
    </source>
</reference>
<comment type="caution">
    <text evidence="2">The sequence shown here is derived from an EMBL/GenBank/DDBJ whole genome shotgun (WGS) entry which is preliminary data.</text>
</comment>
<dbReference type="Pfam" id="PF01863">
    <property type="entry name" value="YgjP-like"/>
    <property type="match status" value="1"/>
</dbReference>
<evidence type="ECO:0000313" key="2">
    <source>
        <dbReference type="EMBL" id="HIR61236.1"/>
    </source>
</evidence>
<dbReference type="Gene3D" id="3.30.2010.10">
    <property type="entry name" value="Metalloproteases ('zincins'), catalytic domain"/>
    <property type="match status" value="1"/>
</dbReference>
<organism evidence="2 3">
    <name type="scientific">Candidatus Faecivivens stercoravium</name>
    <dbReference type="NCBI Taxonomy" id="2840803"/>
    <lineage>
        <taxon>Bacteria</taxon>
        <taxon>Bacillati</taxon>
        <taxon>Bacillota</taxon>
        <taxon>Clostridia</taxon>
        <taxon>Eubacteriales</taxon>
        <taxon>Oscillospiraceae</taxon>
        <taxon>Oscillospiraceae incertae sedis</taxon>
        <taxon>Candidatus Faecivivens</taxon>
    </lineage>
</organism>
<evidence type="ECO:0000259" key="1">
    <source>
        <dbReference type="Pfam" id="PF01863"/>
    </source>
</evidence>
<gene>
    <name evidence="2" type="ORF">IAB37_06670</name>
</gene>
<dbReference type="CDD" id="cd07344">
    <property type="entry name" value="M48_yhfN_like"/>
    <property type="match status" value="1"/>
</dbReference>